<evidence type="ECO:0000313" key="1">
    <source>
        <dbReference type="EMBL" id="RAP78052.1"/>
    </source>
</evidence>
<keyword evidence="2" id="KW-1185">Reference proteome</keyword>
<dbReference type="OrthoDB" id="2454651at2"/>
<protein>
    <submittedName>
        <fullName evidence="1">Uncharacterized protein</fullName>
    </submittedName>
</protein>
<organism evidence="1 2">
    <name type="scientific">Paenibacillus montanisoli</name>
    <dbReference type="NCBI Taxonomy" id="2081970"/>
    <lineage>
        <taxon>Bacteria</taxon>
        <taxon>Bacillati</taxon>
        <taxon>Bacillota</taxon>
        <taxon>Bacilli</taxon>
        <taxon>Bacillales</taxon>
        <taxon>Paenibacillaceae</taxon>
        <taxon>Paenibacillus</taxon>
    </lineage>
</organism>
<accession>A0A328U7J1</accession>
<dbReference type="EMBL" id="QLUW01000001">
    <property type="protein sequence ID" value="RAP78052.1"/>
    <property type="molecule type" value="Genomic_DNA"/>
</dbReference>
<reference evidence="1 2" key="1">
    <citation type="submission" date="2018-06" db="EMBL/GenBank/DDBJ databases">
        <title>Paenibacillus montanisoli sp. nov., isolated from mountain area soil.</title>
        <authorList>
            <person name="Wu M."/>
        </authorList>
    </citation>
    <scope>NUCLEOTIDE SEQUENCE [LARGE SCALE GENOMIC DNA]</scope>
    <source>
        <strain evidence="1 2">RA17</strain>
    </source>
</reference>
<comment type="caution">
    <text evidence="1">The sequence shown here is derived from an EMBL/GenBank/DDBJ whole genome shotgun (WGS) entry which is preliminary data.</text>
</comment>
<proteinExistence type="predicted"/>
<evidence type="ECO:0000313" key="2">
    <source>
        <dbReference type="Proteomes" id="UP000249260"/>
    </source>
</evidence>
<sequence>MSEYKEFLEEKAAIDGYLEQGYRIVNVIEDLSGDQLQLAPPEADGYPVTLHLRNANARKYWTSRLLANG</sequence>
<dbReference type="Proteomes" id="UP000249260">
    <property type="component" value="Unassembled WGS sequence"/>
</dbReference>
<gene>
    <name evidence="1" type="ORF">DL346_06305</name>
</gene>
<name>A0A328U7J1_9BACL</name>
<dbReference type="RefSeq" id="WP_112881177.1">
    <property type="nucleotide sequence ID" value="NZ_QLUW01000001.1"/>
</dbReference>
<dbReference type="AlphaFoldDB" id="A0A328U7J1"/>